<keyword evidence="3 5" id="KW-1133">Transmembrane helix</keyword>
<dbReference type="Pfam" id="PF14378">
    <property type="entry name" value="PAP2_3"/>
    <property type="match status" value="1"/>
</dbReference>
<evidence type="ECO:0000256" key="5">
    <source>
        <dbReference type="SAM" id="Phobius"/>
    </source>
</evidence>
<evidence type="ECO:0000313" key="8">
    <source>
        <dbReference type="Proteomes" id="UP000000598"/>
    </source>
</evidence>
<sequence>MECLLWIPWFIKRVYLGGVNQRNVFTLALNFCLNFSPIFIWLFMFKNAGVIPTNWRPPIWGSVAYYCDAYIFGDYWHSLDTRLEFVVSLVSSSIIGILFAVVPLFIWYYVYYTKKLRHNLFDETDVLLQYPLNYIGSSQFRPSRMRNVLPFLFLFFTFVMLNFDHLLSSQDPSNFTKFKDLLAWVMYVILHLTGPILTGVYLYVFHIPGTLKCFSFALGLQNIVGLFTHFLLPMAPPWFIHMYGAHDTAHLNYSQPGYAAGLTRVDMHLGTHLNSNGFHLSPIVFGAVPSLHSAMAVQCFFFLLFRSTQTKSVPESIATDAAPVILQKDEDDDYEMDEEQDEEEQGYTNVKVQPNKSIIPFEFEDDDFADDSDSVESKLVSHINSITLQTTNGGDDDLEARATTSDSDSELNTLAVAKILAKQQVLPVHILESKWLYIFHKGLLPKFLGTIFVCLQWWSTQYLDHHFRYDLFVGAVYAVISYILINKYVLQPKVIKPWLITRADPTLDKMKESKTMGMRVFENTKIEWFFDPLA</sequence>
<protein>
    <submittedName>
        <fullName evidence="7">KLLA0E10187p</fullName>
    </submittedName>
</protein>
<keyword evidence="2 5" id="KW-0812">Transmembrane</keyword>
<dbReference type="PANTHER" id="PTHR31310">
    <property type="match status" value="1"/>
</dbReference>
<dbReference type="OMA" id="PMAPPWF"/>
<proteinExistence type="predicted"/>
<gene>
    <name evidence="7" type="ORF">KLLA0_E10187g</name>
</gene>
<dbReference type="PANTHER" id="PTHR31310:SF8">
    <property type="entry name" value="INOSITOLPHOSPHOTRANSFERASE 1"/>
    <property type="match status" value="1"/>
</dbReference>
<dbReference type="KEGG" id="kla:KLLA0_E10187g"/>
<dbReference type="GO" id="GO:0016020">
    <property type="term" value="C:membrane"/>
    <property type="evidence" value="ECO:0007669"/>
    <property type="project" value="UniProtKB-SubCell"/>
</dbReference>
<comment type="subcellular location">
    <subcellularLocation>
        <location evidence="1">Membrane</location>
        <topology evidence="1">Multi-pass membrane protein</topology>
    </subcellularLocation>
</comment>
<dbReference type="PaxDb" id="284590-Q6CNT0"/>
<feature type="transmembrane region" description="Helical" evidence="5">
    <location>
        <begin position="443"/>
        <end position="459"/>
    </location>
</feature>
<evidence type="ECO:0000313" key="7">
    <source>
        <dbReference type="EMBL" id="CAG99496.1"/>
    </source>
</evidence>
<reference evidence="7 8" key="1">
    <citation type="journal article" date="2004" name="Nature">
        <title>Genome evolution in yeasts.</title>
        <authorList>
            <consortium name="Genolevures"/>
            <person name="Dujon B."/>
            <person name="Sherman D."/>
            <person name="Fischer G."/>
            <person name="Durrens P."/>
            <person name="Casaregola S."/>
            <person name="Lafontaine I."/>
            <person name="de Montigny J."/>
            <person name="Marck C."/>
            <person name="Neuveglise C."/>
            <person name="Talla E."/>
            <person name="Goffard N."/>
            <person name="Frangeul L."/>
            <person name="Aigle M."/>
            <person name="Anthouard V."/>
            <person name="Babour A."/>
            <person name="Barbe V."/>
            <person name="Barnay S."/>
            <person name="Blanchin S."/>
            <person name="Beckerich J.M."/>
            <person name="Beyne E."/>
            <person name="Bleykasten C."/>
            <person name="Boisrame A."/>
            <person name="Boyer J."/>
            <person name="Cattolico L."/>
            <person name="Confanioleri F."/>
            <person name="de Daruvar A."/>
            <person name="Despons L."/>
            <person name="Fabre E."/>
            <person name="Fairhead C."/>
            <person name="Ferry-Dumazet H."/>
            <person name="Groppi A."/>
            <person name="Hantraye F."/>
            <person name="Hennequin C."/>
            <person name="Jauniaux N."/>
            <person name="Joyet P."/>
            <person name="Kachouri R."/>
            <person name="Kerrest A."/>
            <person name="Koszul R."/>
            <person name="Lemaire M."/>
            <person name="Lesur I."/>
            <person name="Ma L."/>
            <person name="Muller H."/>
            <person name="Nicaud J.M."/>
            <person name="Nikolski M."/>
            <person name="Oztas S."/>
            <person name="Ozier-Kalogeropoulos O."/>
            <person name="Pellenz S."/>
            <person name="Potier S."/>
            <person name="Richard G.F."/>
            <person name="Straub M.L."/>
            <person name="Suleau A."/>
            <person name="Swennene D."/>
            <person name="Tekaia F."/>
            <person name="Wesolowski-Louvel M."/>
            <person name="Westhof E."/>
            <person name="Wirth B."/>
            <person name="Zeniou-Meyer M."/>
            <person name="Zivanovic I."/>
            <person name="Bolotin-Fukuhara M."/>
            <person name="Thierry A."/>
            <person name="Bouchier C."/>
            <person name="Caudron B."/>
            <person name="Scarpelli C."/>
            <person name="Gaillardin C."/>
            <person name="Weissenbach J."/>
            <person name="Wincker P."/>
            <person name="Souciet J.L."/>
        </authorList>
    </citation>
    <scope>NUCLEOTIDE SEQUENCE [LARGE SCALE GENOMIC DNA]</scope>
    <source>
        <strain evidence="8">ATCC 8585 / CBS 2359 / DSM 70799 / NBRC 1267 / NRRL Y-1140 / WM37</strain>
    </source>
</reference>
<feature type="transmembrane region" description="Helical" evidence="5">
    <location>
        <begin position="148"/>
        <end position="169"/>
    </location>
</feature>
<dbReference type="EMBL" id="CR382125">
    <property type="protein sequence ID" value="CAG99496.1"/>
    <property type="molecule type" value="Genomic_DNA"/>
</dbReference>
<dbReference type="eggNOG" id="ENOG502QPKA">
    <property type="taxonomic scope" value="Eukaryota"/>
</dbReference>
<feature type="transmembrane region" description="Helical" evidence="5">
    <location>
        <begin position="24"/>
        <end position="45"/>
    </location>
</feature>
<dbReference type="HOGENOM" id="CLU_047580_1_0_1"/>
<dbReference type="InterPro" id="IPR026841">
    <property type="entry name" value="Aur1/Ipt1"/>
</dbReference>
<dbReference type="AlphaFoldDB" id="Q6CNT0"/>
<dbReference type="Proteomes" id="UP000000598">
    <property type="component" value="Chromosome E"/>
</dbReference>
<feature type="transmembrane region" description="Helical" evidence="5">
    <location>
        <begin position="283"/>
        <end position="305"/>
    </location>
</feature>
<dbReference type="CDD" id="cd03386">
    <property type="entry name" value="PAP2_Aur1_like"/>
    <property type="match status" value="1"/>
</dbReference>
<dbReference type="GO" id="GO:0030148">
    <property type="term" value="P:sphingolipid biosynthetic process"/>
    <property type="evidence" value="ECO:0007669"/>
    <property type="project" value="TreeGrafter"/>
</dbReference>
<dbReference type="GO" id="GO:0070916">
    <property type="term" value="C:inositol phosphoceramide synthase complex"/>
    <property type="evidence" value="ECO:0007669"/>
    <property type="project" value="TreeGrafter"/>
</dbReference>
<dbReference type="GO" id="GO:0006676">
    <property type="term" value="P:mannosyl diphosphorylinositol ceramide metabolic process"/>
    <property type="evidence" value="ECO:0007669"/>
    <property type="project" value="TreeGrafter"/>
</dbReference>
<keyword evidence="8" id="KW-1185">Reference proteome</keyword>
<name>Q6CNT0_KLULA</name>
<dbReference type="InterPro" id="IPR052185">
    <property type="entry name" value="IPC_Synthase-Related"/>
</dbReference>
<feature type="transmembrane region" description="Helical" evidence="5">
    <location>
        <begin position="471"/>
        <end position="490"/>
    </location>
</feature>
<evidence type="ECO:0000259" key="6">
    <source>
        <dbReference type="Pfam" id="PF14378"/>
    </source>
</evidence>
<dbReference type="FunCoup" id="Q6CNT0">
    <property type="interactions" value="64"/>
</dbReference>
<accession>Q6CNT0</accession>
<evidence type="ECO:0000256" key="3">
    <source>
        <dbReference type="ARBA" id="ARBA00022989"/>
    </source>
</evidence>
<feature type="transmembrane region" description="Helical" evidence="5">
    <location>
        <begin position="211"/>
        <end position="232"/>
    </location>
</feature>
<dbReference type="InParanoid" id="Q6CNT0"/>
<evidence type="ECO:0000256" key="4">
    <source>
        <dbReference type="ARBA" id="ARBA00023136"/>
    </source>
</evidence>
<feature type="domain" description="Inositolphosphotransferase Aur1/Ipt1" evidence="6">
    <location>
        <begin position="176"/>
        <end position="303"/>
    </location>
</feature>
<evidence type="ECO:0000256" key="2">
    <source>
        <dbReference type="ARBA" id="ARBA00022692"/>
    </source>
</evidence>
<keyword evidence="4 5" id="KW-0472">Membrane</keyword>
<organism evidence="7 8">
    <name type="scientific">Kluyveromyces lactis (strain ATCC 8585 / CBS 2359 / DSM 70799 / NBRC 1267 / NRRL Y-1140 / WM37)</name>
    <name type="common">Yeast</name>
    <name type="synonym">Candida sphaerica</name>
    <dbReference type="NCBI Taxonomy" id="284590"/>
    <lineage>
        <taxon>Eukaryota</taxon>
        <taxon>Fungi</taxon>
        <taxon>Dikarya</taxon>
        <taxon>Ascomycota</taxon>
        <taxon>Saccharomycotina</taxon>
        <taxon>Saccharomycetes</taxon>
        <taxon>Saccharomycetales</taxon>
        <taxon>Saccharomycetaceae</taxon>
        <taxon>Kluyveromyces</taxon>
    </lineage>
</organism>
<feature type="transmembrane region" description="Helical" evidence="5">
    <location>
        <begin position="181"/>
        <end position="204"/>
    </location>
</feature>
<feature type="transmembrane region" description="Helical" evidence="5">
    <location>
        <begin position="85"/>
        <end position="110"/>
    </location>
</feature>
<evidence type="ECO:0000256" key="1">
    <source>
        <dbReference type="ARBA" id="ARBA00004141"/>
    </source>
</evidence>